<dbReference type="Proteomes" id="UP000272428">
    <property type="component" value="Unassembled WGS sequence"/>
</dbReference>
<name>A0A495SN00_9FLAO</name>
<organism evidence="1 2">
    <name type="scientific">Chryseobacterium defluvii</name>
    <dbReference type="NCBI Taxonomy" id="160396"/>
    <lineage>
        <taxon>Bacteria</taxon>
        <taxon>Pseudomonadati</taxon>
        <taxon>Bacteroidota</taxon>
        <taxon>Flavobacteriia</taxon>
        <taxon>Flavobacteriales</taxon>
        <taxon>Weeksellaceae</taxon>
        <taxon>Chryseobacterium group</taxon>
        <taxon>Chryseobacterium</taxon>
    </lineage>
</organism>
<dbReference type="OrthoDB" id="1263809at2"/>
<comment type="caution">
    <text evidence="1">The sequence shown here is derived from an EMBL/GenBank/DDBJ whole genome shotgun (WGS) entry which is preliminary data.</text>
</comment>
<gene>
    <name evidence="1" type="ORF">BCF58_0912</name>
</gene>
<dbReference type="RefSeq" id="WP_121460583.1">
    <property type="nucleotide sequence ID" value="NZ_RBXB01000001.1"/>
</dbReference>
<dbReference type="AlphaFoldDB" id="A0A495SN00"/>
<sequence length="79" mass="9387">MLTLRQINDPNFLVGFSRKDVIRELGDGFNFYHDKVWTYELARTWWGKKTILVLFFQNDVVCKKSIIKKFGKVDETKLS</sequence>
<proteinExistence type="predicted"/>
<protein>
    <submittedName>
        <fullName evidence="1">Uncharacterized protein</fullName>
    </submittedName>
</protein>
<reference evidence="1 2" key="1">
    <citation type="submission" date="2018-10" db="EMBL/GenBank/DDBJ databases">
        <title>Genomic Encyclopedia of Archaeal and Bacterial Type Strains, Phase II (KMG-II): from individual species to whole genera.</title>
        <authorList>
            <person name="Goeker M."/>
        </authorList>
    </citation>
    <scope>NUCLEOTIDE SEQUENCE [LARGE SCALE GENOMIC DNA]</scope>
    <source>
        <strain evidence="1 2">DSM 14219</strain>
    </source>
</reference>
<accession>A0A495SN00</accession>
<evidence type="ECO:0000313" key="1">
    <source>
        <dbReference type="EMBL" id="RKT01689.1"/>
    </source>
</evidence>
<dbReference type="EMBL" id="RBXB01000001">
    <property type="protein sequence ID" value="RKT01689.1"/>
    <property type="molecule type" value="Genomic_DNA"/>
</dbReference>
<keyword evidence="2" id="KW-1185">Reference proteome</keyword>
<evidence type="ECO:0000313" key="2">
    <source>
        <dbReference type="Proteomes" id="UP000272428"/>
    </source>
</evidence>